<dbReference type="EMBL" id="JAUJWV010000001">
    <property type="protein sequence ID" value="MDN7242193.1"/>
    <property type="molecule type" value="Genomic_DNA"/>
</dbReference>
<organism evidence="2 3">
    <name type="scientific">Planococcus shixiaomingii</name>
    <dbReference type="NCBI Taxonomy" id="3058393"/>
    <lineage>
        <taxon>Bacteria</taxon>
        <taxon>Bacillati</taxon>
        <taxon>Bacillota</taxon>
        <taxon>Bacilli</taxon>
        <taxon>Bacillales</taxon>
        <taxon>Caryophanaceae</taxon>
        <taxon>Planococcus</taxon>
    </lineage>
</organism>
<feature type="transmembrane region" description="Helical" evidence="1">
    <location>
        <begin position="70"/>
        <end position="93"/>
    </location>
</feature>
<feature type="transmembrane region" description="Helical" evidence="1">
    <location>
        <begin position="7"/>
        <end position="25"/>
    </location>
</feature>
<keyword evidence="1" id="KW-0812">Transmembrane</keyword>
<dbReference type="Proteomes" id="UP001172055">
    <property type="component" value="Unassembled WGS sequence"/>
</dbReference>
<name>A0ABT8N2S4_9BACL</name>
<sequence length="94" mass="10540">MEIVTVLGFSAVMGVLSVLAFFFSVSRKAEGFYEETIENPDPSGFFILVGGIIMGLHKLYQLIFKRYHILVLRITLFIFGAAFLIMGAGVWFLI</sequence>
<dbReference type="RefSeq" id="WP_301723697.1">
    <property type="nucleotide sequence ID" value="NZ_JAUJWV010000001.1"/>
</dbReference>
<accession>A0ABT8N2S4</accession>
<evidence type="ECO:0000313" key="2">
    <source>
        <dbReference type="EMBL" id="MDN7242193.1"/>
    </source>
</evidence>
<keyword evidence="1" id="KW-0472">Membrane</keyword>
<proteinExistence type="predicted"/>
<comment type="caution">
    <text evidence="2">The sequence shown here is derived from an EMBL/GenBank/DDBJ whole genome shotgun (WGS) entry which is preliminary data.</text>
</comment>
<protein>
    <submittedName>
        <fullName evidence="2">Uncharacterized protein</fullName>
    </submittedName>
</protein>
<keyword evidence="1" id="KW-1133">Transmembrane helix</keyword>
<evidence type="ECO:0000256" key="1">
    <source>
        <dbReference type="SAM" id="Phobius"/>
    </source>
</evidence>
<gene>
    <name evidence="2" type="ORF">QWY14_10305</name>
</gene>
<evidence type="ECO:0000313" key="3">
    <source>
        <dbReference type="Proteomes" id="UP001172055"/>
    </source>
</evidence>
<reference evidence="2 3" key="1">
    <citation type="submission" date="2023-06" db="EMBL/GenBank/DDBJ databases">
        <title>Novel species in genus Planococcus.</title>
        <authorList>
            <person name="Ning S."/>
        </authorList>
    </citation>
    <scope>NUCLEOTIDE SEQUENCE [LARGE SCALE GENOMIC DNA]</scope>
    <source>
        <strain evidence="2 3">N028</strain>
    </source>
</reference>
<keyword evidence="3" id="KW-1185">Reference proteome</keyword>
<feature type="transmembrane region" description="Helical" evidence="1">
    <location>
        <begin position="45"/>
        <end position="63"/>
    </location>
</feature>